<dbReference type="PROSITE" id="PS52035">
    <property type="entry name" value="PEPTIDASE_M14"/>
    <property type="match status" value="1"/>
</dbReference>
<feature type="domain" description="Peptidase M14" evidence="10">
    <location>
        <begin position="116"/>
        <end position="421"/>
    </location>
</feature>
<dbReference type="PANTHER" id="PTHR11532:SF57">
    <property type="entry name" value="CARBOXYPEPTIDASE D, B"/>
    <property type="match status" value="1"/>
</dbReference>
<evidence type="ECO:0000256" key="6">
    <source>
        <dbReference type="ARBA" id="ARBA00022833"/>
    </source>
</evidence>
<dbReference type="GO" id="GO:0008270">
    <property type="term" value="F:zinc ion binding"/>
    <property type="evidence" value="ECO:0007669"/>
    <property type="project" value="InterPro"/>
</dbReference>
<dbReference type="RefSeq" id="WP_120201375.1">
    <property type="nucleotide sequence ID" value="NZ_RAQJ01000003.1"/>
</dbReference>
<dbReference type="Gene3D" id="3.40.630.10">
    <property type="entry name" value="Zn peptidases"/>
    <property type="match status" value="1"/>
</dbReference>
<keyword evidence="4 9" id="KW-0732">Signal</keyword>
<accession>A0A420DL45</accession>
<dbReference type="InterPro" id="IPR050753">
    <property type="entry name" value="Peptidase_M14_domain"/>
</dbReference>
<dbReference type="CDD" id="cd11308">
    <property type="entry name" value="Peptidase_M14NE-CP-C_like"/>
    <property type="match status" value="1"/>
</dbReference>
<reference evidence="11 12" key="1">
    <citation type="submission" date="2018-09" db="EMBL/GenBank/DDBJ databases">
        <title>Genomic Encyclopedia of Archaeal and Bacterial Type Strains, Phase II (KMG-II): from individual species to whole genera.</title>
        <authorList>
            <person name="Goeker M."/>
        </authorList>
    </citation>
    <scope>NUCLEOTIDE SEQUENCE [LARGE SCALE GENOMIC DNA]</scope>
    <source>
        <strain evidence="11 12">DSM 26283</strain>
    </source>
</reference>
<keyword evidence="12" id="KW-1185">Reference proteome</keyword>
<protein>
    <submittedName>
        <fullName evidence="11">Putative secreted protein (Por secretion system target)</fullName>
    </submittedName>
</protein>
<dbReference type="InterPro" id="IPR044023">
    <property type="entry name" value="Ig_7"/>
</dbReference>
<feature type="signal peptide" evidence="9">
    <location>
        <begin position="1"/>
        <end position="20"/>
    </location>
</feature>
<evidence type="ECO:0000313" key="11">
    <source>
        <dbReference type="EMBL" id="RKE94939.1"/>
    </source>
</evidence>
<feature type="active site" description="Proton donor/acceptor" evidence="8">
    <location>
        <position position="391"/>
    </location>
</feature>
<dbReference type="GO" id="GO:0006518">
    <property type="term" value="P:peptide metabolic process"/>
    <property type="evidence" value="ECO:0007669"/>
    <property type="project" value="TreeGrafter"/>
</dbReference>
<comment type="similarity">
    <text evidence="2 8">Belongs to the peptidase M14 family.</text>
</comment>
<dbReference type="GO" id="GO:0004181">
    <property type="term" value="F:metallocarboxypeptidase activity"/>
    <property type="evidence" value="ECO:0007669"/>
    <property type="project" value="InterPro"/>
</dbReference>
<keyword evidence="3" id="KW-0479">Metal-binding</keyword>
<dbReference type="SUPFAM" id="SSF49464">
    <property type="entry name" value="Carboxypeptidase regulatory domain-like"/>
    <property type="match status" value="1"/>
</dbReference>
<dbReference type="OrthoDB" id="1652165at2"/>
<evidence type="ECO:0000256" key="7">
    <source>
        <dbReference type="ARBA" id="ARBA00023180"/>
    </source>
</evidence>
<dbReference type="InterPro" id="IPR057247">
    <property type="entry name" value="CARBOXYPEPT_ZN_2"/>
</dbReference>
<dbReference type="GO" id="GO:0005615">
    <property type="term" value="C:extracellular space"/>
    <property type="evidence" value="ECO:0007669"/>
    <property type="project" value="TreeGrafter"/>
</dbReference>
<evidence type="ECO:0000256" key="4">
    <source>
        <dbReference type="ARBA" id="ARBA00022729"/>
    </source>
</evidence>
<comment type="cofactor">
    <cofactor evidence="1">
        <name>Zn(2+)</name>
        <dbReference type="ChEBI" id="CHEBI:29105"/>
    </cofactor>
</comment>
<dbReference type="Pfam" id="PF19081">
    <property type="entry name" value="Ig_7"/>
    <property type="match status" value="1"/>
</dbReference>
<dbReference type="PRINTS" id="PR00765">
    <property type="entry name" value="CRBOXYPTASEA"/>
</dbReference>
<dbReference type="Gene3D" id="2.60.40.1120">
    <property type="entry name" value="Carboxypeptidase-like, regulatory domain"/>
    <property type="match status" value="1"/>
</dbReference>
<comment type="caution">
    <text evidence="11">The sequence shown here is derived from an EMBL/GenBank/DDBJ whole genome shotgun (WGS) entry which is preliminary data.</text>
</comment>
<dbReference type="AlphaFoldDB" id="A0A420DL45"/>
<keyword evidence="6" id="KW-0862">Zinc</keyword>
<evidence type="ECO:0000256" key="2">
    <source>
        <dbReference type="ARBA" id="ARBA00005988"/>
    </source>
</evidence>
<dbReference type="Pfam" id="PF00246">
    <property type="entry name" value="Peptidase_M14"/>
    <property type="match status" value="1"/>
</dbReference>
<keyword evidence="7" id="KW-0325">Glycoprotein</keyword>
<evidence type="ECO:0000256" key="5">
    <source>
        <dbReference type="ARBA" id="ARBA00022801"/>
    </source>
</evidence>
<feature type="chain" id="PRO_5019362566" evidence="9">
    <location>
        <begin position="21"/>
        <end position="815"/>
    </location>
</feature>
<evidence type="ECO:0000313" key="12">
    <source>
        <dbReference type="Proteomes" id="UP000284892"/>
    </source>
</evidence>
<dbReference type="Pfam" id="PF18962">
    <property type="entry name" value="Por_Secre_tail"/>
    <property type="match status" value="1"/>
</dbReference>
<proteinExistence type="inferred from homology"/>
<organism evidence="11 12">
    <name type="scientific">Ichthyenterobacterium magnum</name>
    <dbReference type="NCBI Taxonomy" id="1230530"/>
    <lineage>
        <taxon>Bacteria</taxon>
        <taxon>Pseudomonadati</taxon>
        <taxon>Bacteroidota</taxon>
        <taxon>Flavobacteriia</taxon>
        <taxon>Flavobacteriales</taxon>
        <taxon>Flavobacteriaceae</taxon>
        <taxon>Ichthyenterobacterium</taxon>
    </lineage>
</organism>
<evidence type="ECO:0000256" key="3">
    <source>
        <dbReference type="ARBA" id="ARBA00022723"/>
    </source>
</evidence>
<evidence type="ECO:0000256" key="8">
    <source>
        <dbReference type="PROSITE-ProRule" id="PRU01379"/>
    </source>
</evidence>
<dbReference type="InterPro" id="IPR008969">
    <property type="entry name" value="CarboxyPept-like_regulatory"/>
</dbReference>
<dbReference type="GO" id="GO:0016485">
    <property type="term" value="P:protein processing"/>
    <property type="evidence" value="ECO:0007669"/>
    <property type="project" value="TreeGrafter"/>
</dbReference>
<name>A0A420DL45_9FLAO</name>
<evidence type="ECO:0000259" key="10">
    <source>
        <dbReference type="PROSITE" id="PS52035"/>
    </source>
</evidence>
<gene>
    <name evidence="11" type="ORF">BXY80_1956</name>
</gene>
<dbReference type="InterPro" id="IPR026444">
    <property type="entry name" value="Secre_tail"/>
</dbReference>
<dbReference type="InterPro" id="IPR000834">
    <property type="entry name" value="Peptidase_M14"/>
</dbReference>
<evidence type="ECO:0000256" key="9">
    <source>
        <dbReference type="SAM" id="SignalP"/>
    </source>
</evidence>
<dbReference type="PANTHER" id="PTHR11532">
    <property type="entry name" value="PROTEASE M14 CARBOXYPEPTIDASE"/>
    <property type="match status" value="1"/>
</dbReference>
<sequence>MKKITLMFVVLILTSFSIHSQSTNLQKAQQYIEAKGEVCFVFTANNEAQVQEISSFLPLGHKVNRETLEIEAYGNSETFERFLSYGLPYVVNQSDNEVEYSDPEYDTLAWDTTWDAYPSYSDYVAKMNYYATTYPSICTLETIGTTVNGRALLMLKISDNVSTNEAEPEFMYTSSMHGDELTGFPLMIRLIDYLLTNYGSDTEVDNIINSTVLYINPLANPDGAYDGGNSNLTDSPTRANANGQDLNRNYPDNQEVGRINFVPGTNTSSRLHYSEVNDVYEPETLAFMNFEESHNIVLSANFHGGTEVMNYPYDNTYDKHADHNYYEHICQEWVDNIRATSAPSNYFNIEYDSPENPASPGVTQGSIWYVVYGGRQDYMNYFRHSKEVTVEISDNKKVSGSQLPNHWNYNKQAFLDYIKQVHYGFQGTITDESGNPIAAKISIAGHDELNSYVFSNADFGDYYRLIEGGTYTVTFEAPGYATQNISVTVTDDTKTVQNVTMVATTALPTASNVTIGENESAALSASGTGVINWYQNVNDASPLATGTSYNTPILTTTTSYFVEDVIAMPNVGSTESTSNGGFFGGGTTDRYLVFSATEAVKLTQVTINAEQPGEIEVQLQDSSGNMMDSRVILVESAGVQQIDLDFFIPVGTDMRLASAEMSVGFKMYRNNSGASYPYTNGAISITDNNIGNPAYYYFFYDWKIESIKSARKEVIVTVDDTLSLTDTNQLSDASVYPNPFSNSINIKLPSQYTSNSISVQLLDVSGRIIVNMNNLNSQNGIYRLNSLDKLSTGTYFVKITDNEQTNTVVKRLIKQ</sequence>
<dbReference type="PROSITE" id="PS00133">
    <property type="entry name" value="CARBOXYPEPT_ZN_2"/>
    <property type="match status" value="1"/>
</dbReference>
<dbReference type="SMART" id="SM00631">
    <property type="entry name" value="Zn_pept"/>
    <property type="match status" value="1"/>
</dbReference>
<dbReference type="EMBL" id="RAQJ01000003">
    <property type="protein sequence ID" value="RKE94939.1"/>
    <property type="molecule type" value="Genomic_DNA"/>
</dbReference>
<dbReference type="CDD" id="cd18173">
    <property type="entry name" value="M14_CP_bacteria"/>
    <property type="match status" value="1"/>
</dbReference>
<dbReference type="SUPFAM" id="SSF53187">
    <property type="entry name" value="Zn-dependent exopeptidases"/>
    <property type="match status" value="1"/>
</dbReference>
<dbReference type="Pfam" id="PF13620">
    <property type="entry name" value="CarboxypepD_reg"/>
    <property type="match status" value="1"/>
</dbReference>
<dbReference type="Proteomes" id="UP000284892">
    <property type="component" value="Unassembled WGS sequence"/>
</dbReference>
<keyword evidence="5" id="KW-0378">Hydrolase</keyword>
<evidence type="ECO:0000256" key="1">
    <source>
        <dbReference type="ARBA" id="ARBA00001947"/>
    </source>
</evidence>
<dbReference type="NCBIfam" id="TIGR04183">
    <property type="entry name" value="Por_Secre_tail"/>
    <property type="match status" value="1"/>
</dbReference>